<dbReference type="OrthoDB" id="1859224at2"/>
<dbReference type="GO" id="GO:0003700">
    <property type="term" value="F:DNA-binding transcription factor activity"/>
    <property type="evidence" value="ECO:0007669"/>
    <property type="project" value="TreeGrafter"/>
</dbReference>
<dbReference type="GO" id="GO:0005829">
    <property type="term" value="C:cytosol"/>
    <property type="evidence" value="ECO:0007669"/>
    <property type="project" value="TreeGrafter"/>
</dbReference>
<dbReference type="PANTHER" id="PTHR46797:SF13">
    <property type="entry name" value="HTH-TYPE TRANSCRIPTIONAL REGULATOR SINR"/>
    <property type="match status" value="1"/>
</dbReference>
<dbReference type="SMART" id="SM00530">
    <property type="entry name" value="HTH_XRE"/>
    <property type="match status" value="1"/>
</dbReference>
<dbReference type="SUPFAM" id="SSF47413">
    <property type="entry name" value="lambda repressor-like DNA-binding domains"/>
    <property type="match status" value="1"/>
</dbReference>
<evidence type="ECO:0000313" key="4">
    <source>
        <dbReference type="EMBL" id="TYS72282.1"/>
    </source>
</evidence>
<evidence type="ECO:0000256" key="1">
    <source>
        <dbReference type="ARBA" id="ARBA00023125"/>
    </source>
</evidence>
<dbReference type="AlphaFoldDB" id="A0A5D4TCQ0"/>
<dbReference type="PROSITE" id="PS50943">
    <property type="entry name" value="HTH_CROC1"/>
    <property type="match status" value="1"/>
</dbReference>
<evidence type="ECO:0000259" key="3">
    <source>
        <dbReference type="PROSITE" id="PS51500"/>
    </source>
</evidence>
<feature type="domain" description="HTH cro/C1-type" evidence="2">
    <location>
        <begin position="6"/>
        <end position="61"/>
    </location>
</feature>
<dbReference type="GO" id="GO:0046983">
    <property type="term" value="F:protein dimerization activity"/>
    <property type="evidence" value="ECO:0007669"/>
    <property type="project" value="InterPro"/>
</dbReference>
<dbReference type="InterPro" id="IPR050807">
    <property type="entry name" value="TransReg_Diox_bact_type"/>
</dbReference>
<dbReference type="InterPro" id="IPR036281">
    <property type="entry name" value="SinR/SinI_dimer_dom_sf"/>
</dbReference>
<dbReference type="InterPro" id="IPR010982">
    <property type="entry name" value="Lambda_DNA-bd_dom_sf"/>
</dbReference>
<dbReference type="GO" id="GO:0003677">
    <property type="term" value="F:DNA binding"/>
    <property type="evidence" value="ECO:0007669"/>
    <property type="project" value="UniProtKB-KW"/>
</dbReference>
<gene>
    <name evidence="4" type="ORF">FZC75_09990</name>
</gene>
<dbReference type="InterPro" id="IPR001387">
    <property type="entry name" value="Cro/C1-type_HTH"/>
</dbReference>
<dbReference type="Proteomes" id="UP000324517">
    <property type="component" value="Unassembled WGS sequence"/>
</dbReference>
<dbReference type="PANTHER" id="PTHR46797">
    <property type="entry name" value="HTH-TYPE TRANSCRIPTIONAL REGULATOR"/>
    <property type="match status" value="1"/>
</dbReference>
<accession>A0A5D4TCQ0</accession>
<dbReference type="RefSeq" id="WP_148979165.1">
    <property type="nucleotide sequence ID" value="NZ_JBNILM010000004.1"/>
</dbReference>
<protein>
    <submittedName>
        <fullName evidence="4">Helix-turn-helix domain-containing protein</fullName>
    </submittedName>
</protein>
<feature type="domain" description="Sin" evidence="3">
    <location>
        <begin position="67"/>
        <end position="105"/>
    </location>
</feature>
<dbReference type="PROSITE" id="PS51500">
    <property type="entry name" value="SIN"/>
    <property type="match status" value="1"/>
</dbReference>
<dbReference type="InterPro" id="IPR010981">
    <property type="entry name" value="SinR/SinI_dimer_dom"/>
</dbReference>
<evidence type="ECO:0000259" key="2">
    <source>
        <dbReference type="PROSITE" id="PS50943"/>
    </source>
</evidence>
<dbReference type="Pfam" id="PF01381">
    <property type="entry name" value="HTH_3"/>
    <property type="match status" value="1"/>
</dbReference>
<reference evidence="4 5" key="1">
    <citation type="submission" date="2019-08" db="EMBL/GenBank/DDBJ databases">
        <title>Bacillus genomes from the desert of Cuatro Cienegas, Coahuila.</title>
        <authorList>
            <person name="Olmedo-Alvarez G."/>
        </authorList>
    </citation>
    <scope>NUCLEOTIDE SEQUENCE [LARGE SCALE GENOMIC DNA]</scope>
    <source>
        <strain evidence="4 5">CH98b_3T</strain>
    </source>
</reference>
<evidence type="ECO:0000313" key="5">
    <source>
        <dbReference type="Proteomes" id="UP000324517"/>
    </source>
</evidence>
<comment type="caution">
    <text evidence="4">The sequence shown here is derived from an EMBL/GenBank/DDBJ whole genome shotgun (WGS) entry which is preliminary data.</text>
</comment>
<keyword evidence="1" id="KW-0238">DNA-binding</keyword>
<dbReference type="Gene3D" id="1.10.260.40">
    <property type="entry name" value="lambda repressor-like DNA-binding domains"/>
    <property type="match status" value="1"/>
</dbReference>
<dbReference type="EMBL" id="VTET01000004">
    <property type="protein sequence ID" value="TYS72282.1"/>
    <property type="molecule type" value="Genomic_DNA"/>
</dbReference>
<organism evidence="4 5">
    <name type="scientific">Sutcliffiella horikoshii</name>
    <dbReference type="NCBI Taxonomy" id="79883"/>
    <lineage>
        <taxon>Bacteria</taxon>
        <taxon>Bacillati</taxon>
        <taxon>Bacillota</taxon>
        <taxon>Bacilli</taxon>
        <taxon>Bacillales</taxon>
        <taxon>Bacillaceae</taxon>
        <taxon>Sutcliffiella</taxon>
    </lineage>
</organism>
<dbReference type="CDD" id="cd00093">
    <property type="entry name" value="HTH_XRE"/>
    <property type="match status" value="1"/>
</dbReference>
<name>A0A5D4TCQ0_9BACI</name>
<sequence>MLGERLKRLRKVKGYSLSELSELAGVSKSYLSYLERNIQTNPSLQFLNKIAVTLETDLDFLLNGESDNDKPDVQVLDEEWRRLVQRAIAEGLSKEDFIHFKEYMEFQKWQGAKKTVIKKEQEEA</sequence>
<proteinExistence type="predicted"/>
<dbReference type="SUPFAM" id="SSF47406">
    <property type="entry name" value="SinR repressor dimerisation domain-like"/>
    <property type="match status" value="1"/>
</dbReference>